<reference evidence="2" key="1">
    <citation type="submission" date="2022-11" db="UniProtKB">
        <authorList>
            <consortium name="WormBaseParasite"/>
        </authorList>
    </citation>
    <scope>IDENTIFICATION</scope>
</reference>
<dbReference type="WBParaSite" id="ES5_v2.g7545.t1">
    <property type="protein sequence ID" value="ES5_v2.g7545.t1"/>
    <property type="gene ID" value="ES5_v2.g7545"/>
</dbReference>
<evidence type="ECO:0000313" key="2">
    <source>
        <dbReference type="WBParaSite" id="ES5_v2.g7545.t1"/>
    </source>
</evidence>
<dbReference type="Proteomes" id="UP000887579">
    <property type="component" value="Unplaced"/>
</dbReference>
<name>A0AC34GS84_9BILA</name>
<proteinExistence type="predicted"/>
<protein>
    <submittedName>
        <fullName evidence="2">E3 ubiquitin-protein ligase</fullName>
    </submittedName>
</protein>
<sequence>MVDNDLDGSVDFNTLLEWIETGDRDLQLSALEHLCMTLLMSDNVDRCFENCPPRQFMPALCRIFIDETAPINVLEASARAMTYYMEVSNECSRRITAVEGTVKAICDRISNMTTDQGASRELVEQCVKVLEHICQRETGLVYEAGGFSKILSLVRDYGNIIHKDTLRSAMTVITRLCSKIEPDDAVQADYSVTLGTLLNHNDLRVSESALRSIAAVVDRFLRKYMDPCEFASRCGLVDLLLGLIVEPSGESTSGEEQNFVLTGKPISFISIVLSLLSNLCRGSATATDLVVRSTKLMPVLKAVMTSKDERCVMDGLRLTGMILGLICEGRQSIARLQARPLTEGALSPKFTQKHKQVIESIRNKDFPAFKKAVESASIDVNYTDDVGQALLNWVAAFGTVDMAKFLLEKGANVDGGNRSSSLHYAAIFGRPEIARLLLENGANPELRDEEGKTPLEKARERHEEGHKQVARLLESPLTKSTELPEISSVDSELFNSILSQLIPIFCTVNKAAFAAGIRRSSLTLMRKCVVSLPADNLRAAVMQDNFTNEFAENFLGMFENALDRDDDAEAREQVLMMMQSLLERDTEFWREQITRLGVHEKVETLAQEVIIDDEEEDSTSSDASVPPRSVISSVIPSSSSAPGPSRVDNNELTQVPVQIFNPTGMTQQILPEAKEVRSMLTMSEYLIADATAAAAATASSSSSSTTTADKPPLPKSSKSSDSKDKSARASKNYQWRDWRIMNHNRLTYIWSDAVAFQLNEDGTALYLMDNKIGETLLFLTTQKGEDTDAFRQEFIRKFIETKESISEVPLRHIFEDNKDNWIGFGSWDFLCLDGVKLEITYSGAENSKLEILHDIPGFTYNFDADATETFMAEQMLSSVFATGWIKVNPLKLDRKVAKRERVKQLAQDIWEKYLKHCKNNMRTELKALQANAKAIVTLFKELDYGGKSLNNEECERRLYNNLEQVRDALLNDNTLSIFEIAHSGIVKALCYILANCVQDTRGPVANTFRRVFAGDNVINTIARKIVFVLEALEKFPVLKYDKPNSSVSGMKLLTRRFRFQLEQADPKHWLQQKLLNNTGRQMKADPLCSVLHLKHYLIQMLSKFWFDAERSHLEFIKKISESKNNGKELCFQYETNFDKNGIIYYIGTNGLTENKWVNPATAGLIKVGSSDGRHMPYDQADAIFSRDPKPLNCHTSDARGANFVFDLGLSLFPSVYSLRHAEGYNRSALRNWTFEGSQDNKRWYIISRHNNDESLNEPGDVASWSVNPNLGIPFRFFRIVQQGYNVSGKTYYLSLSGFEIYGTIVDVVNDPLPALIVPRLHTRTGSKPTPNVPSHATQYSWSYKPSRTLSSAEENPFSFHHRPVVRAAHPEVGGDSSTPPSTTPSSRDRPPTSIDATLRKERNKYDRNKHLLQRHSSEKEYPTVAGPFNNSYPPLPLVENGLTPPEALLLPNGPKILPRSERAVVELKVEEGYPAILRGFNVRSVMPEKASNPYGRALTSCDNGRVRILWDSGESENVRYGRDGCYDVKVLANQVPKHFSLSSSKASNPSIDLEHESSSSSTLNPSSTITQKSMSTTNLFDERKSRRSVASTNQAASAESLSHQTPSLENLLSRARLFHERIPEAGDEHSQSNTPEPSSNEQNLTVSVAASTFGGGSHPVLSTTRRSVDSEPSAAFSHASVNSSNSGTGTQQNENEPDTNSTRQRSRWAPVSSSQELFNEEDETELQSQEDNEIDIEADADAEEDEDDEYYVYHVVGNGANQPAMFSGFQRSAETNPPPNFSSSDLYNNLLGNYTSVFASDNGNEERPNAEDTNLLNDLRATVARAEREGSIQVHALAEFLQVMLHELPSEIFASSRIGRIPASDAARIAIRNIVGIPPRFYDILTPMSSSRQDPEHHNTGSRASKKSLRQWDDDFTLKPSYPALIPVFDPRPGRNNVNQTEDVELPTNSNEDSLFKKDLGLRFNHNTTIAKADIEISDLRVYVSGPNIPGIKNATVEMTNDENKLLFYIQRLLNLTEWGLHAGKRANTKIWEPTYTLVYEIVGCHAPTVDVTPLSSEKLANGESLDIPVQMTLDSITFLKDFIQICQLGLQPDTFISEKLTQKIAQELSDPLLVSANSLSEWCNFILTKHKHLFSLETRRNYLMATAFGTTRSIVWAQNLLDQVNEQNNAQSQSRRDDNTDFRIGRLKHERIKVPRNDELFETAMRVLKFHAVKKSVLEIQYFNEEGTGLGPTLEFYALVAAEFQRKSRAIWICDDDDNILTKVDDVETDLGSGKKPPGYYVRRPGGLFPAPIPPNTPESSRACSLFRVLGIFLGKIIQDNRLVDVPLSVPLLKLLCLHPDSFTLDGELTLDDFSVVHQEKAEFIRELNNLRGKRDIIWNDSNLSREQRFHKIRSLRLDIANTKCSLDELGLTFVVDPPSNVFQYRGYELVEDGANVEVTLGNVDDYVEKVLDFHLNTGIRPQIEALREGFNLVCPLNTLSVFTPAEFLVVLCGDQSPQWTLEELQKYTVPKNGYTHDSTTFKRFIHVLVEMDPVQRKSFLQFATGCSSLPPGGLANLHPPLTIVRKSESGDGAYPSVNTCVHYLKVPDYSSKELLRERLLSATLQKGFYLN</sequence>
<organism evidence="1 2">
    <name type="scientific">Panagrolaimus sp. ES5</name>
    <dbReference type="NCBI Taxonomy" id="591445"/>
    <lineage>
        <taxon>Eukaryota</taxon>
        <taxon>Metazoa</taxon>
        <taxon>Ecdysozoa</taxon>
        <taxon>Nematoda</taxon>
        <taxon>Chromadorea</taxon>
        <taxon>Rhabditida</taxon>
        <taxon>Tylenchina</taxon>
        <taxon>Panagrolaimomorpha</taxon>
        <taxon>Panagrolaimoidea</taxon>
        <taxon>Panagrolaimidae</taxon>
        <taxon>Panagrolaimus</taxon>
    </lineage>
</organism>
<evidence type="ECO:0000313" key="1">
    <source>
        <dbReference type="Proteomes" id="UP000887579"/>
    </source>
</evidence>
<accession>A0AC34GS84</accession>